<dbReference type="InterPro" id="IPR025293">
    <property type="entry name" value="YfiR/HmsC-like"/>
</dbReference>
<gene>
    <name evidence="1" type="ORF">LCGC14_2083980</name>
</gene>
<protein>
    <recommendedName>
        <fullName evidence="2">DUF4154 domain-containing protein</fullName>
    </recommendedName>
</protein>
<comment type="caution">
    <text evidence="1">The sequence shown here is derived from an EMBL/GenBank/DDBJ whole genome shotgun (WGS) entry which is preliminary data.</text>
</comment>
<dbReference type="AlphaFoldDB" id="A0A0F9GT13"/>
<dbReference type="EMBL" id="LAZR01025245">
    <property type="protein sequence ID" value="KKL72530.1"/>
    <property type="molecule type" value="Genomic_DNA"/>
</dbReference>
<reference evidence="1" key="1">
    <citation type="journal article" date="2015" name="Nature">
        <title>Complex archaea that bridge the gap between prokaryotes and eukaryotes.</title>
        <authorList>
            <person name="Spang A."/>
            <person name="Saw J.H."/>
            <person name="Jorgensen S.L."/>
            <person name="Zaremba-Niedzwiedzka K."/>
            <person name="Martijn J."/>
            <person name="Lind A.E."/>
            <person name="van Eijk R."/>
            <person name="Schleper C."/>
            <person name="Guy L."/>
            <person name="Ettema T.J."/>
        </authorList>
    </citation>
    <scope>NUCLEOTIDE SEQUENCE</scope>
</reference>
<evidence type="ECO:0008006" key="2">
    <source>
        <dbReference type="Google" id="ProtNLM"/>
    </source>
</evidence>
<name>A0A0F9GT13_9ZZZZ</name>
<organism evidence="1">
    <name type="scientific">marine sediment metagenome</name>
    <dbReference type="NCBI Taxonomy" id="412755"/>
    <lineage>
        <taxon>unclassified sequences</taxon>
        <taxon>metagenomes</taxon>
        <taxon>ecological metagenomes</taxon>
    </lineage>
</organism>
<accession>A0A0F9GT13</accession>
<dbReference type="Pfam" id="PF13689">
    <property type="entry name" value="DUF4154"/>
    <property type="match status" value="1"/>
</dbReference>
<sequence>MKLSGLFLTLMIVFPAFLQAKSPEQVKSAFLFQIAKFIEFPQVNNNQAVNFCFYNIEHGVGELLKNNSSLEINNIPIETVLIGKNQQISELSRFCDITYIDETMEDDIIPLWIDTISLNTLTVGESINFLEKGGIVSLVQEGNKIRLYINRQQLLRSNFKVQSRLLAVSKFHPN</sequence>
<evidence type="ECO:0000313" key="1">
    <source>
        <dbReference type="EMBL" id="KKL72530.1"/>
    </source>
</evidence>
<proteinExistence type="predicted"/>